<proteinExistence type="predicted"/>
<protein>
    <submittedName>
        <fullName evidence="3">Uncharacterized protein</fullName>
    </submittedName>
</protein>
<sequence>MITTEFLLYLVIVIFAVYFILNYYKEDNVKTRYVPVQQVRYVTPDSANGSENNQSQQYQDSQYSQNSQNSQNSQYGQRYGQKYNQRVNVNVNNGNGLLPDGMGAPFSPYGAANPPAPIGSYPPNGPPIGPNGPAPFPPIDPLRKFDYDAVGDDFTPPFRRSYYDDYNYILNPALYPAYTRGPPGRFRKIGTLIAQGVATNDKYKFMNLMGREKYVGREYEYYAISTDTENKVKFYIDTRGKEIHDCDIVTIPELDGYIFKFKEDPDLSPRYDPYLV</sequence>
<accession>A0A3G4ZRT8</accession>
<keyword evidence="2" id="KW-1133">Transmembrane helix</keyword>
<dbReference type="Pfam" id="PF19059">
    <property type="entry name" value="DUF5755"/>
    <property type="match status" value="1"/>
</dbReference>
<organism evidence="3">
    <name type="scientific">Dasosvirus sp</name>
    <dbReference type="NCBI Taxonomy" id="2487764"/>
    <lineage>
        <taxon>Viruses</taxon>
        <taxon>Varidnaviria</taxon>
        <taxon>Bamfordvirae</taxon>
        <taxon>Nucleocytoviricota</taxon>
        <taxon>Megaviricetes</taxon>
        <taxon>Imitervirales</taxon>
        <taxon>Mimiviridae</taxon>
        <taxon>Klosneuvirinae</taxon>
    </lineage>
</organism>
<gene>
    <name evidence="3" type="ORF">Dasosvirus16_3</name>
</gene>
<keyword evidence="2" id="KW-0472">Membrane</keyword>
<feature type="transmembrane region" description="Helical" evidence="2">
    <location>
        <begin position="6"/>
        <end position="24"/>
    </location>
</feature>
<evidence type="ECO:0000256" key="1">
    <source>
        <dbReference type="SAM" id="MobiDB-lite"/>
    </source>
</evidence>
<feature type="region of interest" description="Disordered" evidence="1">
    <location>
        <begin position="44"/>
        <end position="76"/>
    </location>
</feature>
<name>A0A3G4ZRT8_9VIRU</name>
<feature type="compositionally biased region" description="Low complexity" evidence="1">
    <location>
        <begin position="52"/>
        <end position="75"/>
    </location>
</feature>
<dbReference type="EMBL" id="MK072057">
    <property type="protein sequence ID" value="AYV77636.1"/>
    <property type="molecule type" value="Genomic_DNA"/>
</dbReference>
<keyword evidence="2" id="KW-0812">Transmembrane</keyword>
<reference evidence="3" key="1">
    <citation type="submission" date="2018-10" db="EMBL/GenBank/DDBJ databases">
        <title>Hidden diversity of soil giant viruses.</title>
        <authorList>
            <person name="Schulz F."/>
            <person name="Alteio L."/>
            <person name="Goudeau D."/>
            <person name="Ryan E.M."/>
            <person name="Malmstrom R.R."/>
            <person name="Blanchard J."/>
            <person name="Woyke T."/>
        </authorList>
    </citation>
    <scope>NUCLEOTIDE SEQUENCE</scope>
    <source>
        <strain evidence="3">DSV1</strain>
    </source>
</reference>
<evidence type="ECO:0000256" key="2">
    <source>
        <dbReference type="SAM" id="Phobius"/>
    </source>
</evidence>
<evidence type="ECO:0000313" key="3">
    <source>
        <dbReference type="EMBL" id="AYV77636.1"/>
    </source>
</evidence>
<dbReference type="InterPro" id="IPR043929">
    <property type="entry name" value="DUF5755"/>
</dbReference>